<proteinExistence type="predicted"/>
<evidence type="ECO:0000313" key="3">
    <source>
        <dbReference type="Proteomes" id="UP000885680"/>
    </source>
</evidence>
<evidence type="ECO:0000259" key="1">
    <source>
        <dbReference type="PROSITE" id="PS50943"/>
    </source>
</evidence>
<sequence length="271" mass="29505">MTETTIAVGDILRDWRQRRRLSQLGLAVEAEVSQRHLSFVESGRASPSRDMVLRLAEGLAMPLRERNAMLIAAGLAPLYRERPLDDDAMAAARQAVDQILKGHEPHPALAVDRHWNMISANGAIAPFLEGIASQLLAPPVNVLRLSLHPDGLASRILNFREWRAHLVSRLKEQVEQSNDAGLKSLLDELTAYPVPGDAKPWRPNDRGAARAPIAVRLELAIKGGKFAFLSTTTVFGTATDITLSEIAIETFFPADEKTAAAMRAGSPSAQG</sequence>
<dbReference type="Proteomes" id="UP000885680">
    <property type="component" value="Unassembled WGS sequence"/>
</dbReference>
<dbReference type="SUPFAM" id="SSF47413">
    <property type="entry name" value="lambda repressor-like DNA-binding domains"/>
    <property type="match status" value="1"/>
</dbReference>
<protein>
    <submittedName>
        <fullName evidence="2">XRE family transcriptional regulator</fullName>
    </submittedName>
</protein>
<dbReference type="GO" id="GO:0003677">
    <property type="term" value="F:DNA binding"/>
    <property type="evidence" value="ECO:0007669"/>
    <property type="project" value="InterPro"/>
</dbReference>
<dbReference type="EMBL" id="DRGN01000294">
    <property type="protein sequence ID" value="HEU02701.1"/>
    <property type="molecule type" value="Genomic_DNA"/>
</dbReference>
<dbReference type="PANTHER" id="PTHR35010">
    <property type="entry name" value="BLL4672 PROTEIN-RELATED"/>
    <property type="match status" value="1"/>
</dbReference>
<dbReference type="Pfam" id="PF13560">
    <property type="entry name" value="HTH_31"/>
    <property type="match status" value="1"/>
</dbReference>
<dbReference type="PROSITE" id="PS50943">
    <property type="entry name" value="HTH_CROC1"/>
    <property type="match status" value="1"/>
</dbReference>
<dbReference type="Gene3D" id="3.30.450.180">
    <property type="match status" value="1"/>
</dbReference>
<dbReference type="Gene3D" id="1.10.260.40">
    <property type="entry name" value="lambda repressor-like DNA-binding domains"/>
    <property type="match status" value="1"/>
</dbReference>
<dbReference type="InterPro" id="IPR010982">
    <property type="entry name" value="Lambda_DNA-bd_dom_sf"/>
</dbReference>
<dbReference type="InterPro" id="IPR041413">
    <property type="entry name" value="MLTR_LBD"/>
</dbReference>
<dbReference type="InterPro" id="IPR001387">
    <property type="entry name" value="Cro/C1-type_HTH"/>
</dbReference>
<dbReference type="AlphaFoldDB" id="A0A9C9TJE6"/>
<comment type="caution">
    <text evidence="2">The sequence shown here is derived from an EMBL/GenBank/DDBJ whole genome shotgun (WGS) entry which is preliminary data.</text>
</comment>
<dbReference type="PANTHER" id="PTHR35010:SF4">
    <property type="entry name" value="BLL5781 PROTEIN"/>
    <property type="match status" value="1"/>
</dbReference>
<accession>A0A9C9TJE6</accession>
<organism evidence="2 3">
    <name type="scientific">Aurantimonas coralicida</name>
    <dbReference type="NCBI Taxonomy" id="182270"/>
    <lineage>
        <taxon>Bacteria</taxon>
        <taxon>Pseudomonadati</taxon>
        <taxon>Pseudomonadota</taxon>
        <taxon>Alphaproteobacteria</taxon>
        <taxon>Hyphomicrobiales</taxon>
        <taxon>Aurantimonadaceae</taxon>
        <taxon>Aurantimonas</taxon>
    </lineage>
</organism>
<dbReference type="CDD" id="cd00093">
    <property type="entry name" value="HTH_XRE"/>
    <property type="match status" value="1"/>
</dbReference>
<gene>
    <name evidence="2" type="ORF">ENH89_20790</name>
</gene>
<name>A0A9C9TJE6_9HYPH</name>
<dbReference type="Pfam" id="PF17765">
    <property type="entry name" value="MLTR_LBD"/>
    <property type="match status" value="1"/>
</dbReference>
<feature type="domain" description="HTH cro/C1-type" evidence="1">
    <location>
        <begin position="12"/>
        <end position="66"/>
    </location>
</feature>
<dbReference type="SMART" id="SM00530">
    <property type="entry name" value="HTH_XRE"/>
    <property type="match status" value="1"/>
</dbReference>
<evidence type="ECO:0000313" key="2">
    <source>
        <dbReference type="EMBL" id="HEU02701.1"/>
    </source>
</evidence>
<reference evidence="2" key="1">
    <citation type="journal article" date="2020" name="mSystems">
        <title>Genome- and Community-Level Interaction Insights into Carbon Utilization and Element Cycling Functions of Hydrothermarchaeota in Hydrothermal Sediment.</title>
        <authorList>
            <person name="Zhou Z."/>
            <person name="Liu Y."/>
            <person name="Xu W."/>
            <person name="Pan J."/>
            <person name="Luo Z.H."/>
            <person name="Li M."/>
        </authorList>
    </citation>
    <scope>NUCLEOTIDE SEQUENCE</scope>
    <source>
        <strain evidence="2">HyVt-347</strain>
    </source>
</reference>